<dbReference type="PROSITE" id="PS50837">
    <property type="entry name" value="NACHT"/>
    <property type="match status" value="1"/>
</dbReference>
<dbReference type="SUPFAM" id="SSF52540">
    <property type="entry name" value="P-loop containing nucleoside triphosphate hydrolases"/>
    <property type="match status" value="1"/>
</dbReference>
<organism evidence="3 4">
    <name type="scientific">Aspergillus terreus (strain NIH 2624 / FGSC A1156)</name>
    <dbReference type="NCBI Taxonomy" id="341663"/>
    <lineage>
        <taxon>Eukaryota</taxon>
        <taxon>Fungi</taxon>
        <taxon>Dikarya</taxon>
        <taxon>Ascomycota</taxon>
        <taxon>Pezizomycotina</taxon>
        <taxon>Eurotiomycetes</taxon>
        <taxon>Eurotiomycetidae</taxon>
        <taxon>Eurotiales</taxon>
        <taxon>Aspergillaceae</taxon>
        <taxon>Aspergillus</taxon>
        <taxon>Aspergillus subgen. Circumdati</taxon>
    </lineage>
</organism>
<dbReference type="InterPro" id="IPR056884">
    <property type="entry name" value="NPHP3-like_N"/>
</dbReference>
<dbReference type="RefSeq" id="XP_001217916.1">
    <property type="nucleotide sequence ID" value="XM_001217915.1"/>
</dbReference>
<feature type="domain" description="NACHT" evidence="2">
    <location>
        <begin position="88"/>
        <end position="211"/>
    </location>
</feature>
<dbReference type="VEuPathDB" id="FungiDB:ATEG_09294"/>
<dbReference type="PANTHER" id="PTHR10039:SF10">
    <property type="entry name" value="NACHT DOMAIN-CONTAINING PROTEIN"/>
    <property type="match status" value="1"/>
</dbReference>
<dbReference type="HOGENOM" id="CLU_301867_0_0_1"/>
<dbReference type="AlphaFoldDB" id="Q0CAJ0"/>
<protein>
    <recommendedName>
        <fullName evidence="2">NACHT domain-containing protein</fullName>
    </recommendedName>
</protein>
<dbReference type="Proteomes" id="UP000007963">
    <property type="component" value="Unassembled WGS sequence"/>
</dbReference>
<dbReference type="eggNOG" id="KOG4177">
    <property type="taxonomic scope" value="Eukaryota"/>
</dbReference>
<dbReference type="PANTHER" id="PTHR10039">
    <property type="entry name" value="AMELOGENIN"/>
    <property type="match status" value="1"/>
</dbReference>
<evidence type="ECO:0000313" key="3">
    <source>
        <dbReference type="EMBL" id="EAU30431.1"/>
    </source>
</evidence>
<dbReference type="EMBL" id="CH476607">
    <property type="protein sequence ID" value="EAU30431.1"/>
    <property type="molecule type" value="Genomic_DNA"/>
</dbReference>
<dbReference type="InterPro" id="IPR027417">
    <property type="entry name" value="P-loop_NTPase"/>
</dbReference>
<accession>Q0CAJ0</accession>
<dbReference type="Gene3D" id="3.40.50.300">
    <property type="entry name" value="P-loop containing nucleotide triphosphate hydrolases"/>
    <property type="match status" value="1"/>
</dbReference>
<name>Q0CAJ0_ASPTN</name>
<dbReference type="OrthoDB" id="7464126at2759"/>
<gene>
    <name evidence="3" type="ORF">ATEG_09294</name>
</gene>
<sequence length="989" mass="112481">MIREEVTWLNSQLNVDESKQNSAFRKMVAKFKDSSGRHYQLEAKLRLLDACSTRDYQTPWKQARKRGVATWFTTAPEYQQWKQQSVSGTLLCTGKLGSGKTTLMASMVDDLVSTCGKGNLVYFFCRYDITESLTARAMFGSLTRQLLCQQTVELARLQQDYASQVTLDCDKMLEILQTLLSHNEKYYILVDGLDECPQSEIETIIELLQNLQRVLSTLICISYREEARSPVEKLSKEFAQIQTLKAPEINPDIEAYIDAELQGRLQSDELTIGDPTVVLSIQEALLKGAQGMFLWVALLIDCVCTEQTDEAILRVLHDLPHSLSEVFSRVLKNSTSGNSKYLRQIVQMIMAARRPLTIYEFREVLSVIPGDTDWKPARLINNIRATLGCCGSLIIIDEEELTVRFAHHSIKHFFTKSQEIGPTSTQEADEKMGAIILTYLNYGVFDNQVSRIVAPNIPASETASAVINSALRESSGSTRRIASSLIRSKKQITHDVGKMLTEVAFSTWYRSLEAFHFMNYVREYYHYHISVRLIRNKAMEKLWHRFLARDNLDLRLAPWLQYNLQQSRLKVLNGFLIPFSTVDTLVSFQVLEKVLRESGNKHNEARWIYGHGRRWFATLVYSQMTEFIPLLLSLKMRDDSPYGPNADNLVRVLSQRVSPLSDLVKRFDAAKFFDVYRELSAPIITQGIHIHGGKEVVPIVVTRVVALEIAGVSYQTAVIPRANHPCQDTLNYVNENGDLCAVVVKKARKTSYTYVRPVDNLAFYRYIYASLATFQLGDDVFEIWPLPPPHGSLKDLWILLYANRHNEGVKRWSICQMVGIAEALDFIHNGRIAEVFFHGDIRPEHIQWRGGMQGVPPPNGILQLKLPHRMAPFSVSDNLIAKQRDITMLCCIYLVIAACLVPLEWKDILALHIDLQEDLDLISGKSVSPKQERLGRWVSKLNEESAHCLILHRVISFISTGFLACKLPFSSQNLVSGLRQAAHEYFQTG</sequence>
<evidence type="ECO:0000256" key="1">
    <source>
        <dbReference type="ARBA" id="ARBA00022737"/>
    </source>
</evidence>
<reference evidence="4" key="1">
    <citation type="submission" date="2005-09" db="EMBL/GenBank/DDBJ databases">
        <title>Annotation of the Aspergillus terreus NIH2624 genome.</title>
        <authorList>
            <person name="Birren B.W."/>
            <person name="Lander E.S."/>
            <person name="Galagan J.E."/>
            <person name="Nusbaum C."/>
            <person name="Devon K."/>
            <person name="Henn M."/>
            <person name="Ma L.-J."/>
            <person name="Jaffe D.B."/>
            <person name="Butler J."/>
            <person name="Alvarez P."/>
            <person name="Gnerre S."/>
            <person name="Grabherr M."/>
            <person name="Kleber M."/>
            <person name="Mauceli E.W."/>
            <person name="Brockman W."/>
            <person name="Rounsley S."/>
            <person name="Young S.K."/>
            <person name="LaButti K."/>
            <person name="Pushparaj V."/>
            <person name="DeCaprio D."/>
            <person name="Crawford M."/>
            <person name="Koehrsen M."/>
            <person name="Engels R."/>
            <person name="Montgomery P."/>
            <person name="Pearson M."/>
            <person name="Howarth C."/>
            <person name="Larson L."/>
            <person name="Luoma S."/>
            <person name="White J."/>
            <person name="Alvarado L."/>
            <person name="Kodira C.D."/>
            <person name="Zeng Q."/>
            <person name="Oleary S."/>
            <person name="Yandava C."/>
            <person name="Denning D.W."/>
            <person name="Nierman W.C."/>
            <person name="Milne T."/>
            <person name="Madden K."/>
        </authorList>
    </citation>
    <scope>NUCLEOTIDE SEQUENCE [LARGE SCALE GENOMIC DNA]</scope>
    <source>
        <strain evidence="4">NIH 2624 / FGSC A1156</strain>
    </source>
</reference>
<evidence type="ECO:0000313" key="4">
    <source>
        <dbReference type="Proteomes" id="UP000007963"/>
    </source>
</evidence>
<dbReference type="STRING" id="341663.Q0CAJ0"/>
<dbReference type="GeneID" id="4353946"/>
<dbReference type="Pfam" id="PF24883">
    <property type="entry name" value="NPHP3_N"/>
    <property type="match status" value="1"/>
</dbReference>
<evidence type="ECO:0000259" key="2">
    <source>
        <dbReference type="PROSITE" id="PS50837"/>
    </source>
</evidence>
<dbReference type="InterPro" id="IPR007111">
    <property type="entry name" value="NACHT_NTPase"/>
</dbReference>
<keyword evidence="1" id="KW-0677">Repeat</keyword>
<proteinExistence type="predicted"/>